<sequence length="455" mass="51271">MKHLHFIAIGGAAMHNLAIAVSKKQNYIITGSDDEIFEPSKSHLIKAGLLPEKMGWFPEKITKELNAVIVGMHARADNPELLRAKELGLDIYSFPEYLYYQTQKKTRIVVGGSHGKTTTTALILHVLHKRSMPVDYMVGAQLDGFETMVKLSYDAPIAVFEGDEYLSSPLDPRPKFHLYHPHIAVLTGIAWDHINVFPTFEMYVDQFKKFADLIERDGRLIYNGKDPEVQNIATNLRTDIVAIPYDDPEYEISNSITSIIYKGVKYPLQVFGEHNLQNIAAACLVCKQLGVQENDFYAAIQDFKGASNRLQKIAETTDAIAYKDFAHASSKVKATVDAVKRQYPDKELVACLELHTFSSLQAEYLPQYHDCMKNADKAFIYFNPEVIAHKQLPPLSEQSVKEAFGEDNVHVFSDSSLLQSALRSINFQNKVLLFMTSGTFSGINLEIFANELLKR</sequence>
<comment type="caution">
    <text evidence="2">The sequence shown here is derived from an EMBL/GenBank/DDBJ whole genome shotgun (WGS) entry which is preliminary data.</text>
</comment>
<dbReference type="EMBL" id="JACHYB010000002">
    <property type="protein sequence ID" value="MBB3188628.1"/>
    <property type="molecule type" value="Genomic_DNA"/>
</dbReference>
<evidence type="ECO:0000313" key="3">
    <source>
        <dbReference type="Proteomes" id="UP000544222"/>
    </source>
</evidence>
<dbReference type="PANTHER" id="PTHR43445:SF5">
    <property type="entry name" value="UDP-N-ACETYLMURAMATE--L-ALANYL-GAMMA-D-GLUTAMYL-MESO-2,6-DIAMINOHEPTANDIOATE LIGASE"/>
    <property type="match status" value="1"/>
</dbReference>
<organism evidence="2 3">
    <name type="scientific">Microbacter margulisiae</name>
    <dbReference type="NCBI Taxonomy" id="1350067"/>
    <lineage>
        <taxon>Bacteria</taxon>
        <taxon>Pseudomonadati</taxon>
        <taxon>Bacteroidota</taxon>
        <taxon>Bacteroidia</taxon>
        <taxon>Bacteroidales</taxon>
        <taxon>Porphyromonadaceae</taxon>
        <taxon>Microbacter</taxon>
    </lineage>
</organism>
<dbReference type="AlphaFoldDB" id="A0A7W5H2F9"/>
<dbReference type="GO" id="GO:0016881">
    <property type="term" value="F:acid-amino acid ligase activity"/>
    <property type="evidence" value="ECO:0007669"/>
    <property type="project" value="InterPro"/>
</dbReference>
<dbReference type="RefSeq" id="WP_183414369.1">
    <property type="nucleotide sequence ID" value="NZ_JACHYB010000002.1"/>
</dbReference>
<dbReference type="Gene3D" id="3.90.190.20">
    <property type="entry name" value="Mur ligase, C-terminal domain"/>
    <property type="match status" value="1"/>
</dbReference>
<evidence type="ECO:0000313" key="2">
    <source>
        <dbReference type="EMBL" id="MBB3188628.1"/>
    </source>
</evidence>
<dbReference type="Pfam" id="PF08245">
    <property type="entry name" value="Mur_ligase_M"/>
    <property type="match status" value="1"/>
</dbReference>
<proteinExistence type="predicted"/>
<dbReference type="InterPro" id="IPR036615">
    <property type="entry name" value="Mur_ligase_C_dom_sf"/>
</dbReference>
<feature type="domain" description="Mur ligase central" evidence="1">
    <location>
        <begin position="110"/>
        <end position="285"/>
    </location>
</feature>
<keyword evidence="2" id="KW-0436">Ligase</keyword>
<accession>A0A7W5H2F9</accession>
<dbReference type="EC" id="6.3.2.-" evidence="2"/>
<dbReference type="PANTHER" id="PTHR43445">
    <property type="entry name" value="UDP-N-ACETYLMURAMATE--L-ALANINE LIGASE-RELATED"/>
    <property type="match status" value="1"/>
</dbReference>
<name>A0A7W5H2F9_9PORP</name>
<dbReference type="InterPro" id="IPR036565">
    <property type="entry name" value="Mur-like_cat_sf"/>
</dbReference>
<dbReference type="InterPro" id="IPR013221">
    <property type="entry name" value="Mur_ligase_cen"/>
</dbReference>
<dbReference type="SUPFAM" id="SSF53623">
    <property type="entry name" value="MurD-like peptide ligases, catalytic domain"/>
    <property type="match status" value="1"/>
</dbReference>
<evidence type="ECO:0000259" key="1">
    <source>
        <dbReference type="Pfam" id="PF08245"/>
    </source>
</evidence>
<gene>
    <name evidence="2" type="ORF">FHX64_002826</name>
</gene>
<dbReference type="SUPFAM" id="SSF51984">
    <property type="entry name" value="MurCD N-terminal domain"/>
    <property type="match status" value="1"/>
</dbReference>
<dbReference type="InterPro" id="IPR050061">
    <property type="entry name" value="MurCDEF_pg_biosynth"/>
</dbReference>
<dbReference type="Gene3D" id="3.40.1190.10">
    <property type="entry name" value="Mur-like, catalytic domain"/>
    <property type="match status" value="1"/>
</dbReference>
<dbReference type="Proteomes" id="UP000544222">
    <property type="component" value="Unassembled WGS sequence"/>
</dbReference>
<reference evidence="2 3" key="1">
    <citation type="submission" date="2020-08" db="EMBL/GenBank/DDBJ databases">
        <title>Genomic Encyclopedia of Type Strains, Phase IV (KMG-IV): sequencing the most valuable type-strain genomes for metagenomic binning, comparative biology and taxonomic classification.</title>
        <authorList>
            <person name="Goeker M."/>
        </authorList>
    </citation>
    <scope>NUCLEOTIDE SEQUENCE [LARGE SCALE GENOMIC DNA]</scope>
    <source>
        <strain evidence="2 3">DSM 27471</strain>
    </source>
</reference>
<dbReference type="GO" id="GO:0005524">
    <property type="term" value="F:ATP binding"/>
    <property type="evidence" value="ECO:0007669"/>
    <property type="project" value="InterPro"/>
</dbReference>
<keyword evidence="3" id="KW-1185">Reference proteome</keyword>
<dbReference type="Gene3D" id="3.40.50.720">
    <property type="entry name" value="NAD(P)-binding Rossmann-like Domain"/>
    <property type="match status" value="1"/>
</dbReference>
<dbReference type="SUPFAM" id="SSF53244">
    <property type="entry name" value="MurD-like peptide ligases, peptide-binding domain"/>
    <property type="match status" value="1"/>
</dbReference>
<protein>
    <submittedName>
        <fullName evidence="2">UDP-N-acetylmuramate: L-alanyl-gamma-D-glutamyl-meso-diaminopimelate ligase</fullName>
        <ecNumber evidence="2">6.3.2.-</ecNumber>
    </submittedName>
</protein>